<keyword evidence="5" id="KW-0472">Membrane</keyword>
<gene>
    <name evidence="7" type="ORF">EVB03_06130</name>
</gene>
<dbReference type="SUPFAM" id="SSF53300">
    <property type="entry name" value="vWA-like"/>
    <property type="match status" value="1"/>
</dbReference>
<feature type="compositionally biased region" description="Low complexity" evidence="4">
    <location>
        <begin position="519"/>
        <end position="529"/>
    </location>
</feature>
<dbReference type="InterPro" id="IPR019734">
    <property type="entry name" value="TPR_rpt"/>
</dbReference>
<comment type="caution">
    <text evidence="7">The sequence shown here is derived from an EMBL/GenBank/DDBJ whole genome shotgun (WGS) entry which is preliminary data.</text>
</comment>
<evidence type="ECO:0000256" key="1">
    <source>
        <dbReference type="ARBA" id="ARBA00022737"/>
    </source>
</evidence>
<dbReference type="EMBL" id="SHBP01000007">
    <property type="protein sequence ID" value="RZO19928.1"/>
    <property type="molecule type" value="Genomic_DNA"/>
</dbReference>
<sequence>MFENLTEIFNNFHLLRPWWFLGLLPVIAVIGFYSWRKRNAGNWETIINPEFLPFLLQGSEGKHSLSGPWLVAFMITAWIFCCLSLAGPAWQQLPQPVHKQDSALVVVLDLSPSMLAEDISPNRLVRARYKLIDILTQRTEGVVGLIVYGGDAHTVSPLTEDSNTIVSMVPILEPNLLPEAGSNVEEGLASAIDLAVAGGYQQANILLITDGIDKSAFNNITPIIADEGNYRLSILGVGTPDGAPIPSPAGGFVKKSGNVIVAKLNVGALRKIAANNGGSYQTLSADDRDIDNILAGMDSLLTNSTRETDRSFDLWDDQGYWLILLLLPVLLFSFRKGLVVVVLIAPQLFTAQPVEALEWQDLWQTPDQQASEAMNAENYEAAKDLFEDSRWRGSAAFKAEDFDQATSDFSQDDSATGDYNLGNALAKSGDLEGAIEAYTNALSKEPKMEDARFNLDLVEQLNDQQDQDQQNQEQQDQDQQSQEQQDQDQQSQEQQDQDQQSQEQQDQDQQSQEQKDQGQEQQNQDQQNESNEDPAPSEQDKPEDKNEPATEEEQKEEASVEELSDEEKQEQEAIERILRRIPDDPGGLLRAKFRHQARQRSQNRRPPTNEERW</sequence>
<feature type="domain" description="VWFA" evidence="6">
    <location>
        <begin position="103"/>
        <end position="297"/>
    </location>
</feature>
<evidence type="ECO:0000256" key="4">
    <source>
        <dbReference type="SAM" id="MobiDB-lite"/>
    </source>
</evidence>
<feature type="transmembrane region" description="Helical" evidence="5">
    <location>
        <begin position="18"/>
        <end position="35"/>
    </location>
</feature>
<dbReference type="InterPro" id="IPR050768">
    <property type="entry name" value="UPF0353/GerABKA_families"/>
</dbReference>
<dbReference type="Pfam" id="PF07719">
    <property type="entry name" value="TPR_2"/>
    <property type="match status" value="1"/>
</dbReference>
<keyword evidence="5" id="KW-1133">Transmembrane helix</keyword>
<feature type="transmembrane region" description="Helical" evidence="5">
    <location>
        <begin position="69"/>
        <end position="90"/>
    </location>
</feature>
<dbReference type="Proteomes" id="UP000315889">
    <property type="component" value="Unassembled WGS sequence"/>
</dbReference>
<dbReference type="InterPro" id="IPR011990">
    <property type="entry name" value="TPR-like_helical_dom_sf"/>
</dbReference>
<feature type="compositionally biased region" description="Basic and acidic residues" evidence="4">
    <location>
        <begin position="570"/>
        <end position="583"/>
    </location>
</feature>
<dbReference type="Gene3D" id="3.40.50.410">
    <property type="entry name" value="von Willebrand factor, type A domain"/>
    <property type="match status" value="1"/>
</dbReference>
<dbReference type="PROSITE" id="PS50234">
    <property type="entry name" value="VWFA"/>
    <property type="match status" value="1"/>
</dbReference>
<proteinExistence type="predicted"/>
<evidence type="ECO:0000256" key="2">
    <source>
        <dbReference type="ARBA" id="ARBA00022803"/>
    </source>
</evidence>
<evidence type="ECO:0000256" key="5">
    <source>
        <dbReference type="SAM" id="Phobius"/>
    </source>
</evidence>
<dbReference type="PROSITE" id="PS50005">
    <property type="entry name" value="TPR"/>
    <property type="match status" value="1"/>
</dbReference>
<protein>
    <submittedName>
        <fullName evidence="7">VWA domain-containing protein</fullName>
    </submittedName>
</protein>
<keyword evidence="1" id="KW-0677">Repeat</keyword>
<feature type="region of interest" description="Disordered" evidence="4">
    <location>
        <begin position="463"/>
        <end position="613"/>
    </location>
</feature>
<feature type="compositionally biased region" description="Acidic residues" evidence="4">
    <location>
        <begin position="549"/>
        <end position="569"/>
    </location>
</feature>
<dbReference type="AlphaFoldDB" id="A0A520MFC0"/>
<evidence type="ECO:0000259" key="6">
    <source>
        <dbReference type="PROSITE" id="PS50234"/>
    </source>
</evidence>
<evidence type="ECO:0000256" key="3">
    <source>
        <dbReference type="PROSITE-ProRule" id="PRU00339"/>
    </source>
</evidence>
<keyword evidence="5" id="KW-0812">Transmembrane</keyword>
<dbReference type="PANTHER" id="PTHR22550:SF14">
    <property type="entry name" value="VWFA DOMAIN-CONTAINING PROTEIN"/>
    <property type="match status" value="1"/>
</dbReference>
<dbReference type="SMART" id="SM00327">
    <property type="entry name" value="VWA"/>
    <property type="match status" value="1"/>
</dbReference>
<feature type="compositionally biased region" description="Low complexity" evidence="4">
    <location>
        <begin position="463"/>
        <end position="512"/>
    </location>
</feature>
<feature type="compositionally biased region" description="Basic and acidic residues" evidence="4">
    <location>
        <begin position="538"/>
        <end position="548"/>
    </location>
</feature>
<dbReference type="SMART" id="SM00028">
    <property type="entry name" value="TPR"/>
    <property type="match status" value="1"/>
</dbReference>
<accession>A0A520MFC0</accession>
<dbReference type="Pfam" id="PF13519">
    <property type="entry name" value="VWA_2"/>
    <property type="match status" value="1"/>
</dbReference>
<feature type="repeat" description="TPR" evidence="3">
    <location>
        <begin position="415"/>
        <end position="448"/>
    </location>
</feature>
<dbReference type="InterPro" id="IPR013105">
    <property type="entry name" value="TPR_2"/>
</dbReference>
<evidence type="ECO:0000313" key="8">
    <source>
        <dbReference type="Proteomes" id="UP000315889"/>
    </source>
</evidence>
<dbReference type="PANTHER" id="PTHR22550">
    <property type="entry name" value="SPORE GERMINATION PROTEIN"/>
    <property type="match status" value="1"/>
</dbReference>
<dbReference type="SUPFAM" id="SSF48452">
    <property type="entry name" value="TPR-like"/>
    <property type="match status" value="1"/>
</dbReference>
<reference evidence="7 8" key="1">
    <citation type="submission" date="2019-02" db="EMBL/GenBank/DDBJ databases">
        <title>Prokaryotic population dynamics and viral predation in marine succession experiment using metagenomics: the confinement effect.</title>
        <authorList>
            <person name="Haro-Moreno J.M."/>
            <person name="Rodriguez-Valera F."/>
            <person name="Lopez-Perez M."/>
        </authorList>
    </citation>
    <scope>NUCLEOTIDE SEQUENCE [LARGE SCALE GENOMIC DNA]</scope>
    <source>
        <strain evidence="7">MED-G170</strain>
    </source>
</reference>
<keyword evidence="2 3" id="KW-0802">TPR repeat</keyword>
<organism evidence="7 8">
    <name type="scientific">SAR92 clade bacterium</name>
    <dbReference type="NCBI Taxonomy" id="2315479"/>
    <lineage>
        <taxon>Bacteria</taxon>
        <taxon>Pseudomonadati</taxon>
        <taxon>Pseudomonadota</taxon>
        <taxon>Gammaproteobacteria</taxon>
        <taxon>Cellvibrionales</taxon>
        <taxon>Porticoccaceae</taxon>
        <taxon>SAR92 clade</taxon>
    </lineage>
</organism>
<name>A0A520MFC0_9GAMM</name>
<evidence type="ECO:0000313" key="7">
    <source>
        <dbReference type="EMBL" id="RZO19928.1"/>
    </source>
</evidence>
<feature type="compositionally biased region" description="Basic residues" evidence="4">
    <location>
        <begin position="591"/>
        <end position="603"/>
    </location>
</feature>
<dbReference type="Gene3D" id="1.25.40.10">
    <property type="entry name" value="Tetratricopeptide repeat domain"/>
    <property type="match status" value="1"/>
</dbReference>
<dbReference type="InterPro" id="IPR036465">
    <property type="entry name" value="vWFA_dom_sf"/>
</dbReference>
<dbReference type="InterPro" id="IPR002035">
    <property type="entry name" value="VWF_A"/>
</dbReference>